<keyword evidence="7" id="KW-1185">Reference proteome</keyword>
<dbReference type="STRING" id="39946.B8ACM3"/>
<dbReference type="GO" id="GO:0050660">
    <property type="term" value="F:flavin adenine dinucleotide binding"/>
    <property type="evidence" value="ECO:0007669"/>
    <property type="project" value="InterPro"/>
</dbReference>
<evidence type="ECO:0000256" key="1">
    <source>
        <dbReference type="ARBA" id="ARBA00004239"/>
    </source>
</evidence>
<keyword evidence="4" id="KW-0560">Oxidoreductase</keyword>
<keyword evidence="3" id="KW-0274">FAD</keyword>
<dbReference type="InterPro" id="IPR036318">
    <property type="entry name" value="FAD-bd_PCMH-like_sf"/>
</dbReference>
<protein>
    <recommendedName>
        <fullName evidence="5">FAD linked oxidase N-terminal domain-containing protein</fullName>
    </recommendedName>
</protein>
<dbReference type="GO" id="GO:0005576">
    <property type="term" value="C:extracellular region"/>
    <property type="evidence" value="ECO:0007669"/>
    <property type="project" value="UniProtKB-SubCell"/>
</dbReference>
<evidence type="ECO:0000256" key="2">
    <source>
        <dbReference type="ARBA" id="ARBA00005466"/>
    </source>
</evidence>
<dbReference type="GO" id="GO:0016491">
    <property type="term" value="F:oxidoreductase activity"/>
    <property type="evidence" value="ECO:0007669"/>
    <property type="project" value="UniProtKB-KW"/>
</dbReference>
<dbReference type="EMBL" id="CM000126">
    <property type="protein sequence ID" value="EEC70432.1"/>
    <property type="molecule type" value="Genomic_DNA"/>
</dbReference>
<dbReference type="InterPro" id="IPR006094">
    <property type="entry name" value="Oxid_FAD_bind_N"/>
</dbReference>
<dbReference type="AlphaFoldDB" id="B8ACM3"/>
<evidence type="ECO:0000256" key="3">
    <source>
        <dbReference type="ARBA" id="ARBA00022827"/>
    </source>
</evidence>
<comment type="subcellular location">
    <subcellularLocation>
        <location evidence="1">Secreted</location>
        <location evidence="1">Extracellular space</location>
    </subcellularLocation>
</comment>
<comment type="similarity">
    <text evidence="2">Belongs to the oxygen-dependent FAD-linked oxidoreductase family.</text>
</comment>
<organism evidence="6 7">
    <name type="scientific">Oryza sativa subsp. indica</name>
    <name type="common">Rice</name>
    <dbReference type="NCBI Taxonomy" id="39946"/>
    <lineage>
        <taxon>Eukaryota</taxon>
        <taxon>Viridiplantae</taxon>
        <taxon>Streptophyta</taxon>
        <taxon>Embryophyta</taxon>
        <taxon>Tracheophyta</taxon>
        <taxon>Spermatophyta</taxon>
        <taxon>Magnoliopsida</taxon>
        <taxon>Liliopsida</taxon>
        <taxon>Poales</taxon>
        <taxon>Poaceae</taxon>
        <taxon>BOP clade</taxon>
        <taxon>Oryzoideae</taxon>
        <taxon>Oryzeae</taxon>
        <taxon>Oryzinae</taxon>
        <taxon>Oryza</taxon>
        <taxon>Oryza sativa</taxon>
    </lineage>
</organism>
<dbReference type="SUPFAM" id="SSF56176">
    <property type="entry name" value="FAD-binding/transporter-associated domain-like"/>
    <property type="match status" value="1"/>
</dbReference>
<dbReference type="Gramene" id="BGIOSGA001874-TA">
    <property type="protein sequence ID" value="BGIOSGA001874-PA"/>
    <property type="gene ID" value="BGIOSGA001874"/>
</dbReference>
<proteinExistence type="inferred from homology"/>
<reference evidence="6 7" key="1">
    <citation type="journal article" date="2005" name="PLoS Biol.">
        <title>The genomes of Oryza sativa: a history of duplications.</title>
        <authorList>
            <person name="Yu J."/>
            <person name="Wang J."/>
            <person name="Lin W."/>
            <person name="Li S."/>
            <person name="Li H."/>
            <person name="Zhou J."/>
            <person name="Ni P."/>
            <person name="Dong W."/>
            <person name="Hu S."/>
            <person name="Zeng C."/>
            <person name="Zhang J."/>
            <person name="Zhang Y."/>
            <person name="Li R."/>
            <person name="Xu Z."/>
            <person name="Li S."/>
            <person name="Li X."/>
            <person name="Zheng H."/>
            <person name="Cong L."/>
            <person name="Lin L."/>
            <person name="Yin J."/>
            <person name="Geng J."/>
            <person name="Li G."/>
            <person name="Shi J."/>
            <person name="Liu J."/>
            <person name="Lv H."/>
            <person name="Li J."/>
            <person name="Wang J."/>
            <person name="Deng Y."/>
            <person name="Ran L."/>
            <person name="Shi X."/>
            <person name="Wang X."/>
            <person name="Wu Q."/>
            <person name="Li C."/>
            <person name="Ren X."/>
            <person name="Wang J."/>
            <person name="Wang X."/>
            <person name="Li D."/>
            <person name="Liu D."/>
            <person name="Zhang X."/>
            <person name="Ji Z."/>
            <person name="Zhao W."/>
            <person name="Sun Y."/>
            <person name="Zhang Z."/>
            <person name="Bao J."/>
            <person name="Han Y."/>
            <person name="Dong L."/>
            <person name="Ji J."/>
            <person name="Chen P."/>
            <person name="Wu S."/>
            <person name="Liu J."/>
            <person name="Xiao Y."/>
            <person name="Bu D."/>
            <person name="Tan J."/>
            <person name="Yang L."/>
            <person name="Ye C."/>
            <person name="Zhang J."/>
            <person name="Xu J."/>
            <person name="Zhou Y."/>
            <person name="Yu Y."/>
            <person name="Zhang B."/>
            <person name="Zhuang S."/>
            <person name="Wei H."/>
            <person name="Liu B."/>
            <person name="Lei M."/>
            <person name="Yu H."/>
            <person name="Li Y."/>
            <person name="Xu H."/>
            <person name="Wei S."/>
            <person name="He X."/>
            <person name="Fang L."/>
            <person name="Zhang Z."/>
            <person name="Zhang Y."/>
            <person name="Huang X."/>
            <person name="Su Z."/>
            <person name="Tong W."/>
            <person name="Li J."/>
            <person name="Tong Z."/>
            <person name="Li S."/>
            <person name="Ye J."/>
            <person name="Wang L."/>
            <person name="Fang L."/>
            <person name="Lei T."/>
            <person name="Chen C."/>
            <person name="Chen H."/>
            <person name="Xu Z."/>
            <person name="Li H."/>
            <person name="Huang H."/>
            <person name="Zhang F."/>
            <person name="Xu H."/>
            <person name="Li N."/>
            <person name="Zhao C."/>
            <person name="Li S."/>
            <person name="Dong L."/>
            <person name="Huang Y."/>
            <person name="Li L."/>
            <person name="Xi Y."/>
            <person name="Qi Q."/>
            <person name="Li W."/>
            <person name="Zhang B."/>
            <person name="Hu W."/>
            <person name="Zhang Y."/>
            <person name="Tian X."/>
            <person name="Jiao Y."/>
            <person name="Liang X."/>
            <person name="Jin J."/>
            <person name="Gao L."/>
            <person name="Zheng W."/>
            <person name="Hao B."/>
            <person name="Liu S."/>
            <person name="Wang W."/>
            <person name="Yuan L."/>
            <person name="Cao M."/>
            <person name="McDermott J."/>
            <person name="Samudrala R."/>
            <person name="Wang J."/>
            <person name="Wong G.K."/>
            <person name="Yang H."/>
        </authorList>
    </citation>
    <scope>NUCLEOTIDE SEQUENCE [LARGE SCALE GENOMIC DNA]</scope>
    <source>
        <strain evidence="7">cv. 93-11</strain>
    </source>
</reference>
<dbReference type="Proteomes" id="UP000007015">
    <property type="component" value="Chromosome 1"/>
</dbReference>
<gene>
    <name evidence="6" type="ORF">OsI_01442</name>
</gene>
<evidence type="ECO:0000313" key="7">
    <source>
        <dbReference type="Proteomes" id="UP000007015"/>
    </source>
</evidence>
<dbReference type="HOGENOM" id="CLU_1039708_0_0_1"/>
<dbReference type="Pfam" id="PF01565">
    <property type="entry name" value="FAD_binding_4"/>
    <property type="match status" value="1"/>
</dbReference>
<accession>B8ACM3</accession>
<dbReference type="InterPro" id="IPR016167">
    <property type="entry name" value="FAD-bd_PCMH_sub1"/>
</dbReference>
<evidence type="ECO:0000313" key="6">
    <source>
        <dbReference type="EMBL" id="EEC70432.1"/>
    </source>
</evidence>
<dbReference type="PANTHER" id="PTHR32448">
    <property type="entry name" value="OS08G0158400 PROTEIN"/>
    <property type="match status" value="1"/>
</dbReference>
<name>B8ACM3_ORYSI</name>
<dbReference type="Gene3D" id="3.30.43.10">
    <property type="entry name" value="Uridine Diphospho-n-acetylenolpyruvylglucosamine Reductase, domain 2"/>
    <property type="match status" value="1"/>
</dbReference>
<evidence type="ECO:0000259" key="5">
    <source>
        <dbReference type="Pfam" id="PF01565"/>
    </source>
</evidence>
<sequence>MQLKKLAFAHKIIWIKLSEKKATAARSKAKTAAKAKLSKAPAATASKTSMEPSRSRLPLIHFSLLASLCSARWRDDSRGFLWCPASRPPRRGPLAIVVYAHDETAMSPEQEDWEIDGIDRSGLDAQVAEGKLLACCICWLVLCSAYSANLVQIATPRTPRPALVLTPVTADEVRAYVVCCRNHGLTVRARSGGHNYEGLSYRSLRSSGDGEEAARFAVVDVAALWVTAISERRWARGNIWSAHLGGSRKGAFCLFGDVAINDIDFFIN</sequence>
<keyword evidence="3" id="KW-0285">Flavoprotein</keyword>
<evidence type="ECO:0000256" key="4">
    <source>
        <dbReference type="ARBA" id="ARBA00023002"/>
    </source>
</evidence>
<feature type="domain" description="FAD linked oxidase N-terminal" evidence="5">
    <location>
        <begin position="161"/>
        <end position="201"/>
    </location>
</feature>
<dbReference type="PROSITE" id="PS00862">
    <property type="entry name" value="OX2_COVAL_FAD"/>
    <property type="match status" value="1"/>
</dbReference>
<dbReference type="InterPro" id="IPR006093">
    <property type="entry name" value="Oxy_OxRdtase_FAD_BS"/>
</dbReference>